<keyword evidence="2" id="KW-1185">Reference proteome</keyword>
<dbReference type="Proteomes" id="UP000642094">
    <property type="component" value="Unassembled WGS sequence"/>
</dbReference>
<comment type="caution">
    <text evidence="1">The sequence shown here is derived from an EMBL/GenBank/DDBJ whole genome shotgun (WGS) entry which is preliminary data.</text>
</comment>
<accession>A0ABR7ZZ91</accession>
<protein>
    <submittedName>
        <fullName evidence="1">Uncharacterized protein</fullName>
    </submittedName>
</protein>
<sequence length="102" mass="11939">MSKPFVKLTLMIAVEEVDSFLNDYPNCLHPEYSMIPECQIKMTNTELRQRSLEHITRHIPKRYEIIDCARENPEKPKMPYSVVEQGIHIKALVKDGIFQILP</sequence>
<dbReference type="EMBL" id="JACJQB010000030">
    <property type="protein sequence ID" value="MBD2189169.1"/>
    <property type="molecule type" value="Genomic_DNA"/>
</dbReference>
<gene>
    <name evidence="1" type="ORF">H6F41_13575</name>
</gene>
<evidence type="ECO:0000313" key="1">
    <source>
        <dbReference type="EMBL" id="MBD2189169.1"/>
    </source>
</evidence>
<organism evidence="1 2">
    <name type="scientific">Pseudanabaena mucicola FACHB-723</name>
    <dbReference type="NCBI Taxonomy" id="2692860"/>
    <lineage>
        <taxon>Bacteria</taxon>
        <taxon>Bacillati</taxon>
        <taxon>Cyanobacteriota</taxon>
        <taxon>Cyanophyceae</taxon>
        <taxon>Pseudanabaenales</taxon>
        <taxon>Pseudanabaenaceae</taxon>
        <taxon>Pseudanabaena</taxon>
    </lineage>
</organism>
<name>A0ABR7ZZ91_9CYAN</name>
<evidence type="ECO:0000313" key="2">
    <source>
        <dbReference type="Proteomes" id="UP000642094"/>
    </source>
</evidence>
<reference evidence="1 2" key="1">
    <citation type="journal article" date="2020" name="ISME J.">
        <title>Comparative genomics reveals insights into cyanobacterial evolution and habitat adaptation.</title>
        <authorList>
            <person name="Chen M.Y."/>
            <person name="Teng W.K."/>
            <person name="Zhao L."/>
            <person name="Hu C.X."/>
            <person name="Zhou Y.K."/>
            <person name="Han B.P."/>
            <person name="Song L.R."/>
            <person name="Shu W.S."/>
        </authorList>
    </citation>
    <scope>NUCLEOTIDE SEQUENCE [LARGE SCALE GENOMIC DNA]</scope>
    <source>
        <strain evidence="1 2">FACHB-723</strain>
    </source>
</reference>
<proteinExistence type="predicted"/>
<dbReference type="RefSeq" id="WP_190404000.1">
    <property type="nucleotide sequence ID" value="NZ_JACJQB010000030.1"/>
</dbReference>